<accession>A0ABT5AWP6</accession>
<feature type="domain" description="Type 2A encapsulin shell protein SrpI-like" evidence="1">
    <location>
        <begin position="25"/>
        <end position="146"/>
    </location>
</feature>
<sequence>MVLGARAPRPVFFVWRRIPCRVSRSPAVTTAFRRECTRRRIDPPGVEYEGSIVAAWRGVPILPCDKIPISETQTSSILAMRVGQDHQGVIGLYRKGLPDEREPGLSVRKMGTNEKAVASYLVSTYYSAAVLIPDALGILENIELGR</sequence>
<name>A0ABT5AWP6_9BACT</name>
<gene>
    <name evidence="2" type="ORF">POL58_00885</name>
</gene>
<dbReference type="InterPro" id="IPR045641">
    <property type="entry name" value="SrpI-like"/>
</dbReference>
<keyword evidence="3" id="KW-1185">Reference proteome</keyword>
<organism evidence="2 3">
    <name type="scientific">Nannocystis radixulma</name>
    <dbReference type="NCBI Taxonomy" id="2995305"/>
    <lineage>
        <taxon>Bacteria</taxon>
        <taxon>Pseudomonadati</taxon>
        <taxon>Myxococcota</taxon>
        <taxon>Polyangia</taxon>
        <taxon>Nannocystales</taxon>
        <taxon>Nannocystaceae</taxon>
        <taxon>Nannocystis</taxon>
    </lineage>
</organism>
<dbReference type="Pfam" id="PF19307">
    <property type="entry name" value="SrpI-like"/>
    <property type="match status" value="1"/>
</dbReference>
<evidence type="ECO:0000313" key="3">
    <source>
        <dbReference type="Proteomes" id="UP001217838"/>
    </source>
</evidence>
<evidence type="ECO:0000313" key="2">
    <source>
        <dbReference type="EMBL" id="MDC0666264.1"/>
    </source>
</evidence>
<proteinExistence type="predicted"/>
<protein>
    <recommendedName>
        <fullName evidence="1">Type 2A encapsulin shell protein SrpI-like domain-containing protein</fullName>
    </recommendedName>
</protein>
<reference evidence="2 3" key="1">
    <citation type="submission" date="2022-11" db="EMBL/GenBank/DDBJ databases">
        <title>Minimal conservation of predation-associated metabolite biosynthetic gene clusters underscores biosynthetic potential of Myxococcota including descriptions for ten novel species: Archangium lansinium sp. nov., Myxococcus landrumus sp. nov., Nannocystis bai.</title>
        <authorList>
            <person name="Ahearne A."/>
            <person name="Stevens C."/>
            <person name="Dowd S."/>
        </authorList>
    </citation>
    <scope>NUCLEOTIDE SEQUENCE [LARGE SCALE GENOMIC DNA]</scope>
    <source>
        <strain evidence="2 3">NCELM</strain>
    </source>
</reference>
<dbReference type="Proteomes" id="UP001217838">
    <property type="component" value="Unassembled WGS sequence"/>
</dbReference>
<evidence type="ECO:0000259" key="1">
    <source>
        <dbReference type="Pfam" id="PF19307"/>
    </source>
</evidence>
<comment type="caution">
    <text evidence="2">The sequence shown here is derived from an EMBL/GenBank/DDBJ whole genome shotgun (WGS) entry which is preliminary data.</text>
</comment>
<dbReference type="EMBL" id="JAQNDN010000001">
    <property type="protein sequence ID" value="MDC0666264.1"/>
    <property type="molecule type" value="Genomic_DNA"/>
</dbReference>